<gene>
    <name evidence="3" type="ORF">FB567DRAFT_596248</name>
</gene>
<dbReference type="Pfam" id="PF06985">
    <property type="entry name" value="HET"/>
    <property type="match status" value="1"/>
</dbReference>
<proteinExistence type="predicted"/>
<dbReference type="Proteomes" id="UP000813461">
    <property type="component" value="Unassembled WGS sequence"/>
</dbReference>
<evidence type="ECO:0000259" key="1">
    <source>
        <dbReference type="Pfam" id="PF06985"/>
    </source>
</evidence>
<dbReference type="AlphaFoldDB" id="A0A8K0QXW5"/>
<feature type="domain" description="Heterokaryon incompatibility" evidence="1">
    <location>
        <begin position="33"/>
        <end position="119"/>
    </location>
</feature>
<evidence type="ECO:0008006" key="5">
    <source>
        <dbReference type="Google" id="ProtNLM"/>
    </source>
</evidence>
<evidence type="ECO:0000313" key="4">
    <source>
        <dbReference type="Proteomes" id="UP000813461"/>
    </source>
</evidence>
<reference evidence="3" key="1">
    <citation type="journal article" date="2021" name="Nat. Commun.">
        <title>Genetic determinants of endophytism in the Arabidopsis root mycobiome.</title>
        <authorList>
            <person name="Mesny F."/>
            <person name="Miyauchi S."/>
            <person name="Thiergart T."/>
            <person name="Pickel B."/>
            <person name="Atanasova L."/>
            <person name="Karlsson M."/>
            <person name="Huettel B."/>
            <person name="Barry K.W."/>
            <person name="Haridas S."/>
            <person name="Chen C."/>
            <person name="Bauer D."/>
            <person name="Andreopoulos W."/>
            <person name="Pangilinan J."/>
            <person name="LaButti K."/>
            <person name="Riley R."/>
            <person name="Lipzen A."/>
            <person name="Clum A."/>
            <person name="Drula E."/>
            <person name="Henrissat B."/>
            <person name="Kohler A."/>
            <person name="Grigoriev I.V."/>
            <person name="Martin F.M."/>
            <person name="Hacquard S."/>
        </authorList>
    </citation>
    <scope>NUCLEOTIDE SEQUENCE</scope>
    <source>
        <strain evidence="3">MPI-SDFR-AT-0120</strain>
    </source>
</reference>
<evidence type="ECO:0000313" key="3">
    <source>
        <dbReference type="EMBL" id="KAH7077057.1"/>
    </source>
</evidence>
<comment type="caution">
    <text evidence="3">The sequence shown here is derived from an EMBL/GenBank/DDBJ whole genome shotgun (WGS) entry which is preliminary data.</text>
</comment>
<dbReference type="EMBL" id="JAGMVJ010000018">
    <property type="protein sequence ID" value="KAH7077057.1"/>
    <property type="molecule type" value="Genomic_DNA"/>
</dbReference>
<feature type="domain" description="DUF8212" evidence="2">
    <location>
        <begin position="233"/>
        <end position="258"/>
    </location>
</feature>
<dbReference type="InterPro" id="IPR058525">
    <property type="entry name" value="DUF8212"/>
</dbReference>
<protein>
    <recommendedName>
        <fullName evidence="5">Heterokaryon incompatibility domain-containing protein</fullName>
    </recommendedName>
</protein>
<dbReference type="OrthoDB" id="20872at2759"/>
<dbReference type="PANTHER" id="PTHR10622:SF10">
    <property type="entry name" value="HET DOMAIN-CONTAINING PROTEIN"/>
    <property type="match status" value="1"/>
</dbReference>
<accession>A0A8K0QXW5</accession>
<dbReference type="InterPro" id="IPR010730">
    <property type="entry name" value="HET"/>
</dbReference>
<organism evidence="3 4">
    <name type="scientific">Paraphoma chrysanthemicola</name>
    <dbReference type="NCBI Taxonomy" id="798071"/>
    <lineage>
        <taxon>Eukaryota</taxon>
        <taxon>Fungi</taxon>
        <taxon>Dikarya</taxon>
        <taxon>Ascomycota</taxon>
        <taxon>Pezizomycotina</taxon>
        <taxon>Dothideomycetes</taxon>
        <taxon>Pleosporomycetidae</taxon>
        <taxon>Pleosporales</taxon>
        <taxon>Pleosporineae</taxon>
        <taxon>Phaeosphaeriaceae</taxon>
        <taxon>Paraphoma</taxon>
    </lineage>
</organism>
<evidence type="ECO:0000259" key="2">
    <source>
        <dbReference type="Pfam" id="PF26640"/>
    </source>
</evidence>
<keyword evidence="4" id="KW-1185">Reference proteome</keyword>
<sequence>MRLIHIQDDGRNDGSLRLSMVELTGSEIDGTPYAILSHRWRDDEVLFVDMAGDGEAARLKKGYSKLMSSCKVAFERGLLYLWCDTCCIDKSSSAELSEAINAMYEYYAKSAFCIAYLDDIEDLPNDEDALTRATWFSRGWTLQELLAPKKLYYYSRDWKKLGSKSGLSRQTSLASGIHENILLVPHLSQRACVSEKMSWAACRTTTRAEDQAYSLMGLFGVHMPPLYGEGAENAFRRLQLEILQKTNDHTLFAWDSAETSGDMVSILYSWG</sequence>
<dbReference type="PANTHER" id="PTHR10622">
    <property type="entry name" value="HET DOMAIN-CONTAINING PROTEIN"/>
    <property type="match status" value="1"/>
</dbReference>
<name>A0A8K0QXW5_9PLEO</name>
<dbReference type="Pfam" id="PF26640">
    <property type="entry name" value="DUF8212"/>
    <property type="match status" value="1"/>
</dbReference>